<keyword evidence="3" id="KW-0804">Transcription</keyword>
<evidence type="ECO:0000256" key="1">
    <source>
        <dbReference type="ARBA" id="ARBA00023015"/>
    </source>
</evidence>
<dbReference type="GO" id="GO:0043565">
    <property type="term" value="F:sequence-specific DNA binding"/>
    <property type="evidence" value="ECO:0007669"/>
    <property type="project" value="InterPro"/>
</dbReference>
<keyword evidence="1" id="KW-0805">Transcription regulation</keyword>
<proteinExistence type="predicted"/>
<organism evidence="5 6">
    <name type="scientific">Paludibaculum fermentans</name>
    <dbReference type="NCBI Taxonomy" id="1473598"/>
    <lineage>
        <taxon>Bacteria</taxon>
        <taxon>Pseudomonadati</taxon>
        <taxon>Acidobacteriota</taxon>
        <taxon>Terriglobia</taxon>
        <taxon>Bryobacterales</taxon>
        <taxon>Bryobacteraceae</taxon>
        <taxon>Paludibaculum</taxon>
    </lineage>
</organism>
<dbReference type="SMART" id="SM00342">
    <property type="entry name" value="HTH_ARAC"/>
    <property type="match status" value="1"/>
</dbReference>
<dbReference type="PROSITE" id="PS01124">
    <property type="entry name" value="HTH_ARAC_FAMILY_2"/>
    <property type="match status" value="1"/>
</dbReference>
<dbReference type="Gene3D" id="2.60.120.10">
    <property type="entry name" value="Jelly Rolls"/>
    <property type="match status" value="1"/>
</dbReference>
<dbReference type="Pfam" id="PF02311">
    <property type="entry name" value="AraC_binding"/>
    <property type="match status" value="1"/>
</dbReference>
<dbReference type="KEGG" id="pfer:IRI77_06925"/>
<keyword evidence="6" id="KW-1185">Reference proteome</keyword>
<feature type="domain" description="HTH araC/xylS-type" evidence="4">
    <location>
        <begin position="156"/>
        <end position="256"/>
    </location>
</feature>
<evidence type="ECO:0000256" key="3">
    <source>
        <dbReference type="ARBA" id="ARBA00023163"/>
    </source>
</evidence>
<keyword evidence="2" id="KW-0238">DNA-binding</keyword>
<gene>
    <name evidence="5" type="ORF">IRI77_06925</name>
</gene>
<name>A0A7S7SN34_PALFE</name>
<dbReference type="Proteomes" id="UP000593892">
    <property type="component" value="Chromosome"/>
</dbReference>
<protein>
    <submittedName>
        <fullName evidence="5">Helix-turn-helix transcriptional regulator</fullName>
    </submittedName>
</protein>
<accession>A0A7S7SN34</accession>
<dbReference type="PANTHER" id="PTHR11019:SF199">
    <property type="entry name" value="HTH-TYPE TRANSCRIPTIONAL REGULATOR NIMR"/>
    <property type="match status" value="1"/>
</dbReference>
<dbReference type="PANTHER" id="PTHR11019">
    <property type="entry name" value="HTH-TYPE TRANSCRIPTIONAL REGULATOR NIMR"/>
    <property type="match status" value="1"/>
</dbReference>
<dbReference type="SUPFAM" id="SSF51182">
    <property type="entry name" value="RmlC-like cupins"/>
    <property type="match status" value="1"/>
</dbReference>
<dbReference type="GO" id="GO:0003700">
    <property type="term" value="F:DNA-binding transcription factor activity"/>
    <property type="evidence" value="ECO:0007669"/>
    <property type="project" value="InterPro"/>
</dbReference>
<dbReference type="EMBL" id="CP063849">
    <property type="protein sequence ID" value="QOY89680.1"/>
    <property type="molecule type" value="Genomic_DNA"/>
</dbReference>
<dbReference type="InterPro" id="IPR003313">
    <property type="entry name" value="AraC-bd"/>
</dbReference>
<evidence type="ECO:0000259" key="4">
    <source>
        <dbReference type="PROSITE" id="PS01124"/>
    </source>
</evidence>
<dbReference type="Pfam" id="PF12833">
    <property type="entry name" value="HTH_18"/>
    <property type="match status" value="1"/>
</dbReference>
<dbReference type="InterPro" id="IPR009057">
    <property type="entry name" value="Homeodomain-like_sf"/>
</dbReference>
<reference evidence="5 6" key="1">
    <citation type="submission" date="2020-10" db="EMBL/GenBank/DDBJ databases">
        <title>Complete genome sequence of Paludibaculum fermentans P105T, a facultatively anaerobic acidobacterium capable of dissimilatory Fe(III) reduction.</title>
        <authorList>
            <person name="Dedysh S.N."/>
            <person name="Beletsky A.V."/>
            <person name="Kulichevskaya I.S."/>
            <person name="Mardanov A.V."/>
            <person name="Ravin N.V."/>
        </authorList>
    </citation>
    <scope>NUCLEOTIDE SEQUENCE [LARGE SCALE GENOMIC DNA]</scope>
    <source>
        <strain evidence="5 6">P105</strain>
    </source>
</reference>
<dbReference type="CDD" id="cd06124">
    <property type="entry name" value="cupin_NimR-like_N"/>
    <property type="match status" value="1"/>
</dbReference>
<evidence type="ECO:0000313" key="5">
    <source>
        <dbReference type="EMBL" id="QOY89680.1"/>
    </source>
</evidence>
<dbReference type="InterPro" id="IPR014710">
    <property type="entry name" value="RmlC-like_jellyroll"/>
</dbReference>
<evidence type="ECO:0000256" key="2">
    <source>
        <dbReference type="ARBA" id="ARBA00023125"/>
    </source>
</evidence>
<sequence length="257" mass="28724">MPKSRQLYLDPTVLVRSFGVTLTNTALIPPHAAGWHELIYAIQGVLTVRTDQAAWVLPPHRAVWIPQGIQHRLEMTGTVALRNLYVRADIRPSGWAPSGCCVVNVTGLLREIIVRTIHWSVLDTRQPEQRRLIGVLLDELKVLHSVPLQLPAPKDERAVRFAALAAADGGARTPVPKLLRACGASRRTMERIFHEETAMSLGQWLRRRNLLHSLKLLAAGQGVQAISEELGYQSTSAFIAMFRRELGETPGRYFDPR</sequence>
<dbReference type="Gene3D" id="1.10.10.60">
    <property type="entry name" value="Homeodomain-like"/>
    <property type="match status" value="1"/>
</dbReference>
<dbReference type="SUPFAM" id="SSF46689">
    <property type="entry name" value="Homeodomain-like"/>
    <property type="match status" value="1"/>
</dbReference>
<dbReference type="InterPro" id="IPR018060">
    <property type="entry name" value="HTH_AraC"/>
</dbReference>
<dbReference type="InterPro" id="IPR011051">
    <property type="entry name" value="RmlC_Cupin_sf"/>
</dbReference>
<dbReference type="RefSeq" id="WP_194451342.1">
    <property type="nucleotide sequence ID" value="NZ_CP063849.1"/>
</dbReference>
<dbReference type="AlphaFoldDB" id="A0A7S7SN34"/>
<evidence type="ECO:0000313" key="6">
    <source>
        <dbReference type="Proteomes" id="UP000593892"/>
    </source>
</evidence>